<dbReference type="PANTHER" id="PTHR30562:SF1">
    <property type="entry name" value="UVRABC SYSTEM PROTEIN C"/>
    <property type="match status" value="1"/>
</dbReference>
<dbReference type="GO" id="GO:0009381">
    <property type="term" value="F:excinuclease ABC activity"/>
    <property type="evidence" value="ECO:0007669"/>
    <property type="project" value="UniProtKB-UniRule"/>
</dbReference>
<dbReference type="SMART" id="SM00465">
    <property type="entry name" value="GIYc"/>
    <property type="match status" value="1"/>
</dbReference>
<dbReference type="Proteomes" id="UP000198771">
    <property type="component" value="Unassembled WGS sequence"/>
</dbReference>
<feature type="domain" description="UVR" evidence="8">
    <location>
        <begin position="222"/>
        <end position="257"/>
    </location>
</feature>
<dbReference type="InterPro" id="IPR036876">
    <property type="entry name" value="UVR_dom_sf"/>
</dbReference>
<comment type="function">
    <text evidence="7">The UvrABC repair system catalyzes the recognition and processing of DNA lesions. UvrC both incises the 5' and 3' sides of the lesion. The N-terminal half is responsible for the 3' incision and the C-terminal half is responsible for the 5' incision.</text>
</comment>
<dbReference type="InterPro" id="IPR047296">
    <property type="entry name" value="GIY-YIG_UvrC_Cho"/>
</dbReference>
<accession>A0A1G6EN34</accession>
<keyword evidence="12" id="KW-1185">Reference proteome</keyword>
<feature type="domain" description="GIY-YIG" evidence="9">
    <location>
        <begin position="33"/>
        <end position="112"/>
    </location>
</feature>
<comment type="similarity">
    <text evidence="7">Belongs to the UvrC family.</text>
</comment>
<feature type="domain" description="UvrC family homology region profile" evidence="10">
    <location>
        <begin position="273"/>
        <end position="506"/>
    </location>
</feature>
<dbReference type="FunFam" id="3.40.1440.10:FF:000001">
    <property type="entry name" value="UvrABC system protein C"/>
    <property type="match status" value="1"/>
</dbReference>
<dbReference type="PANTHER" id="PTHR30562">
    <property type="entry name" value="UVRC/OXIDOREDUCTASE"/>
    <property type="match status" value="1"/>
</dbReference>
<gene>
    <name evidence="7" type="primary">uvrC</name>
    <name evidence="11" type="ORF">SAMN05660653_02973</name>
</gene>
<proteinExistence type="inferred from homology"/>
<protein>
    <recommendedName>
        <fullName evidence="7">UvrABC system protein C</fullName>
        <shortName evidence="7">Protein UvrC</shortName>
    </recommendedName>
    <alternativeName>
        <fullName evidence="7">Excinuclease ABC subunit C</fullName>
    </alternativeName>
</protein>
<dbReference type="CDD" id="cd10434">
    <property type="entry name" value="GIY-YIG_UvrC_Cho"/>
    <property type="match status" value="1"/>
</dbReference>
<evidence type="ECO:0000256" key="2">
    <source>
        <dbReference type="ARBA" id="ARBA00022763"/>
    </source>
</evidence>
<dbReference type="InterPro" id="IPR038476">
    <property type="entry name" value="UvrC_RNase_H_dom_sf"/>
</dbReference>
<dbReference type="Gene3D" id="1.10.150.20">
    <property type="entry name" value="5' to 3' exonuclease, C-terminal subdomain"/>
    <property type="match status" value="1"/>
</dbReference>
<dbReference type="Pfam" id="PF22920">
    <property type="entry name" value="UvrC_RNaseH"/>
    <property type="match status" value="1"/>
</dbReference>
<dbReference type="STRING" id="617002.SAMN05660653_02973"/>
<dbReference type="SUPFAM" id="SSF47781">
    <property type="entry name" value="RuvA domain 2-like"/>
    <property type="match status" value="1"/>
</dbReference>
<dbReference type="Pfam" id="PF02151">
    <property type="entry name" value="UVR"/>
    <property type="match status" value="1"/>
</dbReference>
<dbReference type="PROSITE" id="PS50151">
    <property type="entry name" value="UVR"/>
    <property type="match status" value="1"/>
</dbReference>
<evidence type="ECO:0000259" key="8">
    <source>
        <dbReference type="PROSITE" id="PS50151"/>
    </source>
</evidence>
<evidence type="ECO:0000256" key="4">
    <source>
        <dbReference type="ARBA" id="ARBA00022881"/>
    </source>
</evidence>
<dbReference type="Pfam" id="PF08459">
    <property type="entry name" value="UvrC_RNaseH_dom"/>
    <property type="match status" value="1"/>
</dbReference>
<evidence type="ECO:0000313" key="11">
    <source>
        <dbReference type="EMBL" id="SDB58810.1"/>
    </source>
</evidence>
<dbReference type="Gene3D" id="3.30.420.340">
    <property type="entry name" value="UvrC, RNAse H endonuclease domain"/>
    <property type="match status" value="1"/>
</dbReference>
<keyword evidence="3 7" id="KW-0228">DNA excision</keyword>
<evidence type="ECO:0000256" key="1">
    <source>
        <dbReference type="ARBA" id="ARBA00022490"/>
    </source>
</evidence>
<dbReference type="GO" id="GO:0006289">
    <property type="term" value="P:nucleotide-excision repair"/>
    <property type="evidence" value="ECO:0007669"/>
    <property type="project" value="UniProtKB-UniRule"/>
</dbReference>
<dbReference type="InterPro" id="IPR050066">
    <property type="entry name" value="UvrABC_protein_C"/>
</dbReference>
<evidence type="ECO:0000256" key="3">
    <source>
        <dbReference type="ARBA" id="ARBA00022769"/>
    </source>
</evidence>
<evidence type="ECO:0000259" key="9">
    <source>
        <dbReference type="PROSITE" id="PS50164"/>
    </source>
</evidence>
<dbReference type="InterPro" id="IPR010994">
    <property type="entry name" value="RuvA_2-like"/>
</dbReference>
<dbReference type="Gene3D" id="3.40.1440.10">
    <property type="entry name" value="GIY-YIG endonuclease"/>
    <property type="match status" value="1"/>
</dbReference>
<comment type="subunit">
    <text evidence="7">Interacts with UvrB in an incision complex.</text>
</comment>
<organism evidence="11 12">
    <name type="scientific">Desulfonatronum thiosulfatophilum</name>
    <dbReference type="NCBI Taxonomy" id="617002"/>
    <lineage>
        <taxon>Bacteria</taxon>
        <taxon>Pseudomonadati</taxon>
        <taxon>Thermodesulfobacteriota</taxon>
        <taxon>Desulfovibrionia</taxon>
        <taxon>Desulfovibrionales</taxon>
        <taxon>Desulfonatronaceae</taxon>
        <taxon>Desulfonatronum</taxon>
    </lineage>
</organism>
<dbReference type="InterPro" id="IPR004791">
    <property type="entry name" value="UvrC"/>
</dbReference>
<dbReference type="InterPro" id="IPR001943">
    <property type="entry name" value="UVR_dom"/>
</dbReference>
<dbReference type="SUPFAM" id="SSF82771">
    <property type="entry name" value="GIY-YIG endonuclease"/>
    <property type="match status" value="1"/>
</dbReference>
<evidence type="ECO:0000256" key="7">
    <source>
        <dbReference type="HAMAP-Rule" id="MF_00203"/>
    </source>
</evidence>
<dbReference type="InterPro" id="IPR001162">
    <property type="entry name" value="UvrC_RNase_H_dom"/>
</dbReference>
<keyword evidence="6 7" id="KW-0742">SOS response</keyword>
<name>A0A1G6EN34_9BACT</name>
<evidence type="ECO:0000259" key="10">
    <source>
        <dbReference type="PROSITE" id="PS50165"/>
    </source>
</evidence>
<keyword evidence="2 7" id="KW-0227">DNA damage</keyword>
<evidence type="ECO:0000256" key="6">
    <source>
        <dbReference type="ARBA" id="ARBA00023236"/>
    </source>
</evidence>
<reference evidence="11 12" key="1">
    <citation type="submission" date="2016-10" db="EMBL/GenBank/DDBJ databases">
        <authorList>
            <person name="de Groot N.N."/>
        </authorList>
    </citation>
    <scope>NUCLEOTIDE SEQUENCE [LARGE SCALE GENOMIC DNA]</scope>
    <source>
        <strain evidence="11 12">ASO4-2</strain>
    </source>
</reference>
<dbReference type="GO" id="GO:0009380">
    <property type="term" value="C:excinuclease repair complex"/>
    <property type="evidence" value="ECO:0007669"/>
    <property type="project" value="InterPro"/>
</dbReference>
<sequence length="640" mass="71438">MYRRGQSCPFSRGITTNNKDIMTLLFVSNAYPEAPGVYLFKDGKQRIIYVGKAKNIRKRLGSYFRPPKLLPLKTRAMMSKAAGVDILCTTTEKEALLLESSLIKKHHPRYNICLRDDKQYVLFKLDAKADFPRLTLTRRVLKDGALYFGPFISSHGARQTLKAVHRLFRLRRCKDTVFRNRIRPCLFHHIGQCLGPCVLDVSKTSYADMVRQVRMFLGGQSRELIAGLKELMQEHSDRMEYEKAAEFRDLLKGVNQTLERQAVVFHDELDRDVIGLVRNSQGTGLSVLFIRQGRLLDSKSYFWPIVEGDAVLESTGGEDNAPAEEEPDVLTELLESFLVQFYGPEQYIPRRIILPVSLDSDSTAEVLTERRGAAVRLTPARGDAEKRLVEMARANAMEAMKQREPDMGNLLAEQLLLPARAGRVEAVDVSHLGGQGVRVGMVVFEDGGPRKDAYRIHAIPELEGTHDDYLALAHWAKRRVAAGPPWPDLLLVDGGRGQLSAVMRALAEAGVEPAWPVASIAKAGRSGGELEDRVFRPGRKNPLPLKPGGKALLFLQHLRDSVHRFTISRQRQSRKKAALESRLTSIPGIGAKTSRILWNHFPDIDAMRKASLEELAALPGLGPDKAGKVYRGLRSEGGGS</sequence>
<dbReference type="PROSITE" id="PS50164">
    <property type="entry name" value="GIY_YIG"/>
    <property type="match status" value="1"/>
</dbReference>
<dbReference type="Gene3D" id="4.10.860.10">
    <property type="entry name" value="UVR domain"/>
    <property type="match status" value="1"/>
</dbReference>
<dbReference type="GO" id="GO:0009432">
    <property type="term" value="P:SOS response"/>
    <property type="evidence" value="ECO:0007669"/>
    <property type="project" value="UniProtKB-UniRule"/>
</dbReference>
<dbReference type="EMBL" id="FMXO01000020">
    <property type="protein sequence ID" value="SDB58810.1"/>
    <property type="molecule type" value="Genomic_DNA"/>
</dbReference>
<dbReference type="GO" id="GO:0005737">
    <property type="term" value="C:cytoplasm"/>
    <property type="evidence" value="ECO:0007669"/>
    <property type="project" value="UniProtKB-SubCell"/>
</dbReference>
<dbReference type="Pfam" id="PF14520">
    <property type="entry name" value="HHH_5"/>
    <property type="match status" value="1"/>
</dbReference>
<keyword evidence="4 7" id="KW-0267">Excision nuclease</keyword>
<keyword evidence="5 7" id="KW-0234">DNA repair</keyword>
<dbReference type="AlphaFoldDB" id="A0A1G6EN34"/>
<dbReference type="NCBIfam" id="TIGR00194">
    <property type="entry name" value="uvrC"/>
    <property type="match status" value="1"/>
</dbReference>
<evidence type="ECO:0000313" key="12">
    <source>
        <dbReference type="Proteomes" id="UP000198771"/>
    </source>
</evidence>
<dbReference type="SUPFAM" id="SSF46600">
    <property type="entry name" value="C-terminal UvrC-binding domain of UvrB"/>
    <property type="match status" value="1"/>
</dbReference>
<dbReference type="GO" id="GO:0003677">
    <property type="term" value="F:DNA binding"/>
    <property type="evidence" value="ECO:0007669"/>
    <property type="project" value="UniProtKB-UniRule"/>
</dbReference>
<dbReference type="Pfam" id="PF01541">
    <property type="entry name" value="GIY-YIG"/>
    <property type="match status" value="1"/>
</dbReference>
<dbReference type="InterPro" id="IPR000305">
    <property type="entry name" value="GIY-YIG_endonuc"/>
</dbReference>
<dbReference type="HAMAP" id="MF_00203">
    <property type="entry name" value="UvrC"/>
    <property type="match status" value="1"/>
</dbReference>
<keyword evidence="1 7" id="KW-0963">Cytoplasm</keyword>
<dbReference type="InterPro" id="IPR035901">
    <property type="entry name" value="GIY-YIG_endonuc_sf"/>
</dbReference>
<comment type="subcellular location">
    <subcellularLocation>
        <location evidence="7">Cytoplasm</location>
    </subcellularLocation>
</comment>
<evidence type="ECO:0000256" key="5">
    <source>
        <dbReference type="ARBA" id="ARBA00023204"/>
    </source>
</evidence>
<dbReference type="PROSITE" id="PS50165">
    <property type="entry name" value="UVRC"/>
    <property type="match status" value="1"/>
</dbReference>